<dbReference type="AlphaFoldDB" id="A0A3A9KIE7"/>
<name>A0A3A9KIE7_9BACI</name>
<protein>
    <recommendedName>
        <fullName evidence="4">DUF4025 domain-containing protein</fullName>
    </recommendedName>
</protein>
<evidence type="ECO:0000313" key="3">
    <source>
        <dbReference type="Proteomes" id="UP000281498"/>
    </source>
</evidence>
<dbReference type="Pfam" id="PF13217">
    <property type="entry name" value="DUF4025"/>
    <property type="match status" value="1"/>
</dbReference>
<proteinExistence type="predicted"/>
<gene>
    <name evidence="2" type="ORF">CR203_09035</name>
</gene>
<dbReference type="EMBL" id="PDOE01000003">
    <property type="protein sequence ID" value="RKL67485.1"/>
    <property type="molecule type" value="Genomic_DNA"/>
</dbReference>
<reference evidence="2 3" key="1">
    <citation type="submission" date="2017-10" db="EMBL/GenBank/DDBJ databases">
        <title>Bacillus sp. nov., a halophilic bacterium isolated from a Keqin Lake.</title>
        <authorList>
            <person name="Wang H."/>
        </authorList>
    </citation>
    <scope>NUCLEOTIDE SEQUENCE [LARGE SCALE GENOMIC DNA]</scope>
    <source>
        <strain evidence="2 3">KCTC 13187</strain>
    </source>
</reference>
<dbReference type="InterPro" id="IPR025100">
    <property type="entry name" value="DUF4025"/>
</dbReference>
<evidence type="ECO:0000313" key="2">
    <source>
        <dbReference type="EMBL" id="RKL67485.1"/>
    </source>
</evidence>
<feature type="region of interest" description="Disordered" evidence="1">
    <location>
        <begin position="1"/>
        <end position="87"/>
    </location>
</feature>
<feature type="compositionally biased region" description="Basic and acidic residues" evidence="1">
    <location>
        <begin position="1"/>
        <end position="29"/>
    </location>
</feature>
<feature type="compositionally biased region" description="Basic and acidic residues" evidence="1">
    <location>
        <begin position="48"/>
        <end position="87"/>
    </location>
</feature>
<dbReference type="OrthoDB" id="2476089at2"/>
<keyword evidence="3" id="KW-1185">Reference proteome</keyword>
<dbReference type="RefSeq" id="WP_110935351.1">
    <property type="nucleotide sequence ID" value="NZ_KZ614146.1"/>
</dbReference>
<organism evidence="2 3">
    <name type="scientific">Salipaludibacillus neizhouensis</name>
    <dbReference type="NCBI Taxonomy" id="885475"/>
    <lineage>
        <taxon>Bacteria</taxon>
        <taxon>Bacillati</taxon>
        <taxon>Bacillota</taxon>
        <taxon>Bacilli</taxon>
        <taxon>Bacillales</taxon>
        <taxon>Bacillaceae</taxon>
    </lineage>
</organism>
<accession>A0A3A9KIE7</accession>
<sequence length="87" mass="9896">MDKKRQENSDKVAEKSYEPDDYNRTDELSKGMAITHEQVSDTFTEGTVDGKIDDVGEDGSLKSHNGEAIPREGYEYKKYDQKTTEKS</sequence>
<comment type="caution">
    <text evidence="2">The sequence shown here is derived from an EMBL/GenBank/DDBJ whole genome shotgun (WGS) entry which is preliminary data.</text>
</comment>
<evidence type="ECO:0000256" key="1">
    <source>
        <dbReference type="SAM" id="MobiDB-lite"/>
    </source>
</evidence>
<dbReference type="Proteomes" id="UP000281498">
    <property type="component" value="Unassembled WGS sequence"/>
</dbReference>
<evidence type="ECO:0008006" key="4">
    <source>
        <dbReference type="Google" id="ProtNLM"/>
    </source>
</evidence>